<evidence type="ECO:0000313" key="4">
    <source>
        <dbReference type="EMBL" id="NEC56676.1"/>
    </source>
</evidence>
<dbReference type="InterPro" id="IPR013736">
    <property type="entry name" value="Xaa-Pro_dipept_C"/>
</dbReference>
<dbReference type="NCBIfam" id="TIGR00976">
    <property type="entry name" value="CocE_NonD"/>
    <property type="match status" value="1"/>
</dbReference>
<dbReference type="SMART" id="SM00939">
    <property type="entry name" value="PepX_C"/>
    <property type="match status" value="1"/>
</dbReference>
<dbReference type="InterPro" id="IPR005674">
    <property type="entry name" value="CocE/Ser_esterase"/>
</dbReference>
<dbReference type="InterPro" id="IPR050261">
    <property type="entry name" value="FrsA_esterase"/>
</dbReference>
<name>A0ABX0BM30_9PSEU</name>
<dbReference type="Proteomes" id="UP000470404">
    <property type="component" value="Unassembled WGS sequence"/>
</dbReference>
<reference evidence="4 5" key="1">
    <citation type="submission" date="2020-01" db="EMBL/GenBank/DDBJ databases">
        <title>Insect and environment-associated Actinomycetes.</title>
        <authorList>
            <person name="Currrie C."/>
            <person name="Chevrette M."/>
            <person name="Carlson C."/>
            <person name="Stubbendieck R."/>
            <person name="Wendt-Pienkowski E."/>
        </authorList>
    </citation>
    <scope>NUCLEOTIDE SEQUENCE [LARGE SCALE GENOMIC DNA]</scope>
    <source>
        <strain evidence="4 5">SID8386</strain>
    </source>
</reference>
<evidence type="ECO:0000259" key="3">
    <source>
        <dbReference type="SMART" id="SM00939"/>
    </source>
</evidence>
<accession>A0ABX0BM30</accession>
<dbReference type="InterPro" id="IPR008979">
    <property type="entry name" value="Galactose-bd-like_sf"/>
</dbReference>
<organism evidence="4 5">
    <name type="scientific">Amycolatopsis rubida</name>
    <dbReference type="NCBI Taxonomy" id="112413"/>
    <lineage>
        <taxon>Bacteria</taxon>
        <taxon>Bacillati</taxon>
        <taxon>Actinomycetota</taxon>
        <taxon>Actinomycetes</taxon>
        <taxon>Pseudonocardiales</taxon>
        <taxon>Pseudonocardiaceae</taxon>
        <taxon>Amycolatopsis</taxon>
    </lineage>
</organism>
<dbReference type="RefSeq" id="WP_067594634.1">
    <property type="nucleotide sequence ID" value="NZ_JAAGNC010000075.1"/>
</dbReference>
<evidence type="ECO:0000313" key="5">
    <source>
        <dbReference type="Proteomes" id="UP000470404"/>
    </source>
</evidence>
<dbReference type="SUPFAM" id="SSF49785">
    <property type="entry name" value="Galactose-binding domain-like"/>
    <property type="match status" value="1"/>
</dbReference>
<gene>
    <name evidence="4" type="ORF">G3I59_14040</name>
</gene>
<comment type="similarity">
    <text evidence="1">Belongs to the AB hydrolase superfamily.</text>
</comment>
<keyword evidence="5" id="KW-1185">Reference proteome</keyword>
<dbReference type="InterPro" id="IPR000383">
    <property type="entry name" value="Xaa-Pro-like_dom"/>
</dbReference>
<proteinExistence type="inferred from homology"/>
<dbReference type="PANTHER" id="PTHR22946">
    <property type="entry name" value="DIENELACTONE HYDROLASE DOMAIN-CONTAINING PROTEIN-RELATED"/>
    <property type="match status" value="1"/>
</dbReference>
<dbReference type="Gene3D" id="3.40.50.1820">
    <property type="entry name" value="alpha/beta hydrolase"/>
    <property type="match status" value="2"/>
</dbReference>
<evidence type="ECO:0000256" key="2">
    <source>
        <dbReference type="ARBA" id="ARBA00022801"/>
    </source>
</evidence>
<dbReference type="GO" id="GO:0016787">
    <property type="term" value="F:hydrolase activity"/>
    <property type="evidence" value="ECO:0007669"/>
    <property type="project" value="UniProtKB-KW"/>
</dbReference>
<dbReference type="EMBL" id="JAAGNC010000075">
    <property type="protein sequence ID" value="NEC56676.1"/>
    <property type="molecule type" value="Genomic_DNA"/>
</dbReference>
<feature type="domain" description="Xaa-Pro dipeptidyl-peptidase C-terminal" evidence="3">
    <location>
        <begin position="283"/>
        <end position="515"/>
    </location>
</feature>
<dbReference type="Pfam" id="PF02129">
    <property type="entry name" value="Peptidase_S15"/>
    <property type="match status" value="1"/>
</dbReference>
<dbReference type="SUPFAM" id="SSF53474">
    <property type="entry name" value="alpha/beta-Hydrolases"/>
    <property type="match status" value="1"/>
</dbReference>
<protein>
    <submittedName>
        <fullName evidence="4">CocE/NonD family hydrolase</fullName>
    </submittedName>
</protein>
<sequence>MPKPYDVEVLRDQRIPTTDPAVTLSADVFRPAGVPAPALLTLQPYRKDLLVGTHQQATMRWFAERGYACVLVDLRGTGASDGLPRPKFAAEEGEDALAAMNWAAAQPWCTGDLGAWGISYGAVTAMRAAALDHPRLKALIAIMGPLDPSRDAFDHDGARADLHQRVYWSASMLVEQLLPPLTGYDTVEARRRWHARMYEVEPFLLDFARHGPADPALADRVLDPHSITVPAFCVGGWRDPYADAITRLYEQLPGAKQLLMGPWMHAMPQDSPYEPMDFLPKALSWWDRWLRGADPAPPDEPPVSVYVQGDGWRHYETWPPQKDELVLVAGADAVLAEEPADAFTAHYDPDPTSGALSGLWGFPSPGYGLPVDQHDDDVRSVMANSRPLSGDLVLCGRPEVVVGISEGAPERIVVRLADVDPDGRSKFIVAGVHCPAEATGQYRIRLRATAYRVPAGHRLRVTVSDSDFPRLVPLPQPEPFTLSGLELAVPAVAEDLGVPAEVSVPATRVRPSGSWSLTRDPVRDRAEVAITSGRPPEVTTADGHRIRARSDLRAAVEAAHPGASFATAEHETAITANTGEHVVVAVTIRCDRAVLWAHATVAVDGAEIFGKTWHLPLEF</sequence>
<dbReference type="Gene3D" id="2.60.120.260">
    <property type="entry name" value="Galactose-binding domain-like"/>
    <property type="match status" value="1"/>
</dbReference>
<dbReference type="Pfam" id="PF08530">
    <property type="entry name" value="PepX_C"/>
    <property type="match status" value="1"/>
</dbReference>
<dbReference type="PANTHER" id="PTHR22946:SF9">
    <property type="entry name" value="POLYKETIDE TRANSFERASE AF380"/>
    <property type="match status" value="1"/>
</dbReference>
<keyword evidence="2 4" id="KW-0378">Hydrolase</keyword>
<dbReference type="InterPro" id="IPR029058">
    <property type="entry name" value="AB_hydrolase_fold"/>
</dbReference>
<evidence type="ECO:0000256" key="1">
    <source>
        <dbReference type="ARBA" id="ARBA00008645"/>
    </source>
</evidence>
<comment type="caution">
    <text evidence="4">The sequence shown here is derived from an EMBL/GenBank/DDBJ whole genome shotgun (WGS) entry which is preliminary data.</text>
</comment>